<feature type="modified residue" description="O-UMP-tyrosine" evidence="6">
    <location>
        <position position="51"/>
    </location>
</feature>
<dbReference type="Gene3D" id="3.30.70.120">
    <property type="match status" value="1"/>
</dbReference>
<keyword evidence="10" id="KW-1185">Reference proteome</keyword>
<gene>
    <name evidence="9" type="primary">glnK</name>
    <name evidence="9" type="ORF">ASR47_101419</name>
</gene>
<sequence length="112" mass="12323">MKQITAIIKPFKLDEVREALADVNVTGLTVTEVKGFGRQKGHTELYRGAEYVVDFLPKVKVEVVVDDSVTEQVVDAIIKAARTGKIGDGKIFVRNIEQVIRIRTGETGPEAV</sequence>
<dbReference type="PROSITE" id="PS00496">
    <property type="entry name" value="PII_GLNB_UMP"/>
    <property type="match status" value="1"/>
</dbReference>
<evidence type="ECO:0000256" key="7">
    <source>
        <dbReference type="PIRSR" id="PIRSR602187-50"/>
    </source>
</evidence>
<dbReference type="OrthoDB" id="9802729at2"/>
<evidence type="ECO:0000313" key="9">
    <source>
        <dbReference type="EMBL" id="OBV40104.1"/>
    </source>
</evidence>
<dbReference type="AlphaFoldDB" id="A0A1A7C4Y3"/>
<dbReference type="InterPro" id="IPR002187">
    <property type="entry name" value="N-reg_PII"/>
</dbReference>
<dbReference type="STRING" id="1747903.ASR47_101419"/>
<dbReference type="Proteomes" id="UP000092713">
    <property type="component" value="Unassembled WGS sequence"/>
</dbReference>
<comment type="caution">
    <text evidence="9">The sequence shown here is derived from an EMBL/GenBank/DDBJ whole genome shotgun (WGS) entry which is preliminary data.</text>
</comment>
<dbReference type="PANTHER" id="PTHR30115">
    <property type="entry name" value="NITROGEN REGULATORY PROTEIN P-II"/>
    <property type="match status" value="1"/>
</dbReference>
<protein>
    <submittedName>
        <fullName evidence="9">Nitrogen regulatory protein P-II 1</fullName>
    </submittedName>
</protein>
<dbReference type="GO" id="GO:0030234">
    <property type="term" value="F:enzyme regulator activity"/>
    <property type="evidence" value="ECO:0007669"/>
    <property type="project" value="InterPro"/>
</dbReference>
<dbReference type="EMBL" id="LOCQ01000049">
    <property type="protein sequence ID" value="OBV40104.1"/>
    <property type="molecule type" value="Genomic_DNA"/>
</dbReference>
<keyword evidence="3" id="KW-0547">Nucleotide-binding</keyword>
<dbReference type="Pfam" id="PF00543">
    <property type="entry name" value="P-II"/>
    <property type="match status" value="1"/>
</dbReference>
<dbReference type="GO" id="GO:0005524">
    <property type="term" value="F:ATP binding"/>
    <property type="evidence" value="ECO:0007669"/>
    <property type="project" value="TreeGrafter"/>
</dbReference>
<dbReference type="InterPro" id="IPR002332">
    <property type="entry name" value="N-reg_PII_urydylation_site"/>
</dbReference>
<evidence type="ECO:0000256" key="5">
    <source>
        <dbReference type="ARBA" id="ARBA00023163"/>
    </source>
</evidence>
<dbReference type="PIRSF" id="PIRSF039144">
    <property type="entry name" value="GlnB"/>
    <property type="match status" value="1"/>
</dbReference>
<dbReference type="PANTHER" id="PTHR30115:SF11">
    <property type="entry name" value="NITROGEN REGULATORY PROTEIN P-II HOMOLOG"/>
    <property type="match status" value="1"/>
</dbReference>
<evidence type="ECO:0000313" key="10">
    <source>
        <dbReference type="Proteomes" id="UP000092713"/>
    </source>
</evidence>
<organism evidence="9 10">
    <name type="scientific">Janthinobacterium psychrotolerans</name>
    <dbReference type="NCBI Taxonomy" id="1747903"/>
    <lineage>
        <taxon>Bacteria</taxon>
        <taxon>Pseudomonadati</taxon>
        <taxon>Pseudomonadota</taxon>
        <taxon>Betaproteobacteria</taxon>
        <taxon>Burkholderiales</taxon>
        <taxon>Oxalobacteraceae</taxon>
        <taxon>Janthinobacterium</taxon>
    </lineage>
</organism>
<evidence type="ECO:0000256" key="6">
    <source>
        <dbReference type="PIRSR" id="PIRSR039144-50"/>
    </source>
</evidence>
<evidence type="ECO:0000256" key="2">
    <source>
        <dbReference type="ARBA" id="ARBA00022553"/>
    </source>
</evidence>
<dbReference type="GO" id="GO:0006808">
    <property type="term" value="P:regulation of nitrogen utilization"/>
    <property type="evidence" value="ECO:0007669"/>
    <property type="project" value="InterPro"/>
</dbReference>
<dbReference type="RefSeq" id="WP_065307165.1">
    <property type="nucleotide sequence ID" value="NZ_LOCQ01000049.1"/>
</dbReference>
<dbReference type="InterPro" id="IPR017918">
    <property type="entry name" value="N-reg_PII_CS"/>
</dbReference>
<accession>A0A1A7C4Y3</accession>
<dbReference type="FunFam" id="3.30.70.120:FF:000001">
    <property type="entry name" value="Nitrogen regulatory protein P-II"/>
    <property type="match status" value="1"/>
</dbReference>
<dbReference type="PROSITE" id="PS51343">
    <property type="entry name" value="PII_GLNB_DOM"/>
    <property type="match status" value="1"/>
</dbReference>
<keyword evidence="2 7" id="KW-0597">Phosphoprotein</keyword>
<dbReference type="InterPro" id="IPR011322">
    <property type="entry name" value="N-reg_PII-like_a/b"/>
</dbReference>
<proteinExistence type="inferred from homology"/>
<comment type="similarity">
    <text evidence="8">Belongs to the P(II) protein family.</text>
</comment>
<comment type="subunit">
    <text evidence="1">Homotrimer.</text>
</comment>
<dbReference type="PROSITE" id="PS00638">
    <property type="entry name" value="PII_GLNB_CTER"/>
    <property type="match status" value="1"/>
</dbReference>
<dbReference type="SUPFAM" id="SSF54913">
    <property type="entry name" value="GlnB-like"/>
    <property type="match status" value="1"/>
</dbReference>
<dbReference type="PRINTS" id="PR00340">
    <property type="entry name" value="PIIGLNB"/>
</dbReference>
<name>A0A1A7C4Y3_9BURK</name>
<evidence type="ECO:0000256" key="8">
    <source>
        <dbReference type="RuleBase" id="RU003936"/>
    </source>
</evidence>
<reference evidence="9 10" key="1">
    <citation type="submission" date="2016-04" db="EMBL/GenBank/DDBJ databases">
        <title>Draft genome sequence of Janthinobacterium psychrotolerans sp. nov., isolated from freshwater sediments in Denmark.</title>
        <authorList>
            <person name="Gong X."/>
            <person name="Skrivergaard S."/>
            <person name="Korsgaard B.S."/>
            <person name="Schreiber L."/>
            <person name="Marshall I.P."/>
            <person name="Finster K."/>
            <person name="Schramm A."/>
        </authorList>
    </citation>
    <scope>NUCLEOTIDE SEQUENCE [LARGE SCALE GENOMIC DNA]</scope>
    <source>
        <strain evidence="9 10">S3-2</strain>
    </source>
</reference>
<keyword evidence="4" id="KW-0805">Transcription regulation</keyword>
<dbReference type="GO" id="GO:0005829">
    <property type="term" value="C:cytosol"/>
    <property type="evidence" value="ECO:0007669"/>
    <property type="project" value="TreeGrafter"/>
</dbReference>
<keyword evidence="5" id="KW-0804">Transcription</keyword>
<dbReference type="PATRIC" id="fig|1747903.4.peg.3729"/>
<evidence type="ECO:0000256" key="4">
    <source>
        <dbReference type="ARBA" id="ARBA00023015"/>
    </source>
</evidence>
<evidence type="ECO:0000256" key="1">
    <source>
        <dbReference type="ARBA" id="ARBA00011233"/>
    </source>
</evidence>
<dbReference type="SMART" id="SM00938">
    <property type="entry name" value="P-II"/>
    <property type="match status" value="1"/>
</dbReference>
<evidence type="ECO:0000256" key="3">
    <source>
        <dbReference type="ARBA" id="ARBA00022741"/>
    </source>
</evidence>
<dbReference type="InterPro" id="IPR015867">
    <property type="entry name" value="N-reg_PII/ATP_PRibTrfase_C"/>
</dbReference>